<gene>
    <name evidence="2" type="ORF">MN116_003652</name>
</gene>
<organism evidence="2 3">
    <name type="scientific">Schistosoma mekongi</name>
    <name type="common">Parasitic worm</name>
    <dbReference type="NCBI Taxonomy" id="38744"/>
    <lineage>
        <taxon>Eukaryota</taxon>
        <taxon>Metazoa</taxon>
        <taxon>Spiralia</taxon>
        <taxon>Lophotrochozoa</taxon>
        <taxon>Platyhelminthes</taxon>
        <taxon>Trematoda</taxon>
        <taxon>Digenea</taxon>
        <taxon>Strigeidida</taxon>
        <taxon>Schistosomatoidea</taxon>
        <taxon>Schistosomatidae</taxon>
        <taxon>Schistosoma</taxon>
    </lineage>
</organism>
<reference evidence="2" key="1">
    <citation type="submission" date="2022-04" db="EMBL/GenBank/DDBJ databases">
        <authorList>
            <person name="Xu L."/>
            <person name="Lv Z."/>
        </authorList>
    </citation>
    <scope>NUCLEOTIDE SEQUENCE</scope>
    <source>
        <strain evidence="2">LV_2022a</strain>
    </source>
</reference>
<feature type="coiled-coil region" evidence="1">
    <location>
        <begin position="420"/>
        <end position="479"/>
    </location>
</feature>
<reference evidence="2" key="2">
    <citation type="journal article" date="2023" name="Infect Dis Poverty">
        <title>Chromosome-scale genome of the human blood fluke Schistosoma mekongi and its implications for public health.</title>
        <authorList>
            <person name="Zhou M."/>
            <person name="Xu L."/>
            <person name="Xu D."/>
            <person name="Chen W."/>
            <person name="Khan J."/>
            <person name="Hu Y."/>
            <person name="Huang H."/>
            <person name="Wei H."/>
            <person name="Zhang Y."/>
            <person name="Chusongsang P."/>
            <person name="Tanasarnprasert K."/>
            <person name="Hu X."/>
            <person name="Limpanont Y."/>
            <person name="Lv Z."/>
        </authorList>
    </citation>
    <scope>NUCLEOTIDE SEQUENCE</scope>
    <source>
        <strain evidence="2">LV_2022a</strain>
    </source>
</reference>
<comment type="caution">
    <text evidence="2">The sequence shown here is derived from an EMBL/GenBank/DDBJ whole genome shotgun (WGS) entry which is preliminary data.</text>
</comment>
<keyword evidence="3" id="KW-1185">Reference proteome</keyword>
<proteinExistence type="predicted"/>
<name>A0AAE1ZFA4_SCHME</name>
<keyword evidence="1" id="KW-0175">Coiled coil</keyword>
<protein>
    <submittedName>
        <fullName evidence="2">Uncharacterized protein</fullName>
    </submittedName>
</protein>
<feature type="coiled-coil region" evidence="1">
    <location>
        <begin position="511"/>
        <end position="655"/>
    </location>
</feature>
<accession>A0AAE1ZFA4</accession>
<dbReference type="AlphaFoldDB" id="A0AAE1ZFA4"/>
<evidence type="ECO:0000313" key="3">
    <source>
        <dbReference type="Proteomes" id="UP001292079"/>
    </source>
</evidence>
<dbReference type="EMBL" id="JALJAT010000002">
    <property type="protein sequence ID" value="KAK4472394.1"/>
    <property type="molecule type" value="Genomic_DNA"/>
</dbReference>
<dbReference type="Proteomes" id="UP001292079">
    <property type="component" value="Unassembled WGS sequence"/>
</dbReference>
<evidence type="ECO:0000313" key="2">
    <source>
        <dbReference type="EMBL" id="KAK4472394.1"/>
    </source>
</evidence>
<evidence type="ECO:0000256" key="1">
    <source>
        <dbReference type="SAM" id="Coils"/>
    </source>
</evidence>
<feature type="coiled-coil region" evidence="1">
    <location>
        <begin position="814"/>
        <end position="903"/>
    </location>
</feature>
<feature type="coiled-coil region" evidence="1">
    <location>
        <begin position="316"/>
        <end position="396"/>
    </location>
</feature>
<sequence>MDDNLDNDSIRTEDYASKFNEAIDITETQRTNSHQPVQSYCGEVKKSSGSITLLPTWCTLLKKTSNVNNSHENSLHLNNNSNNKQIILTKISNNSVLQQYSTDENKTFKEKYHTNSLIPDGIHSVIPSSLINDKNKEYFQSNCQTNEYNLSYRNNSHLVNKQPLKGSYQLDNNIVRHDRSEVYNESKLLPVTCDNVTNITPSVNNLDQSLNKKSDLNTNHYYPPYRNRLPCEIRQNEQFLDRSITTRSFSLKGRYDQSKVENHQPKDCIQISDVTLNTEEILAIINERDELYEILRANEEEASARYSTEKRLMSMKQEFTAEQQRLRQIITALEEELEVTMCRLNQLTAERSKWTTELDETKNERNEIKEKLKNVEENHKIEMMELENKYEERIKQIKLDEIKNSEFITKEIELKMQNSIKEQMKQTYDLEEKLQKLNKSIKEIEEEKENLRHENMEIIKKHREKERLIRNECEEMLENKSIEKGKEISKLMDIHSVQLNELVEQMQKEKIQAINDIRSCYTENIQELQNKLLLKQTEIQTLNESLTNTQNLLHESRNQEILEKLKVQTVEAQSKELAEWEKEKLELWKIKMNELKNEKDSFIDTIKQELQEQKNLAKFYHDQIKTIQKEFDTSQSELERKIISLENQIETLKMKHEMDMNETQQIYNQKISNMELQHSREMQQAIENENVNVQKQANDKNQVEKDKILENLITSSTQISSKLDNLINDICHSIEWNVENLYSLSDCELDLDKPVVLNKETKLLNITNKWSIDNISIEGVMESLTKHVDELLTNLRANSTYILTQLQQRKDVFLTQIKNELNDAHDAVKRVQQQAECEQNEYKVTIKQYRTRIEELENDATRATIIEQLKYKDEEIGCLKNEIQQLKQQITKQTIERNESNHKEHKDVSSIHQLLYSLNNNENGTNNLVIQQPIRIITELKARIQRLREENMALRRLLLRRPLVPAKQSDQESEQRPISHPLLLGDRLSLLHLNSEEGSPASETHLLVPQP</sequence>